<keyword evidence="2" id="KW-1185">Reference proteome</keyword>
<dbReference type="GeneID" id="18806565"/>
<dbReference type="KEGG" id="shs:STEHIDRAFT_69685"/>
<sequence length="181" mass="20582">LFNFYSPKLYDYCRTNVNELRAHEPHLDRPYGNSIYTTSTINMGPSSTSKNHVDNLNSPLVMCGVTSLGPYDHKKGGHFVLYDLKLIVEFPSGWTVHVPSATLQHGNTCIQKGERRYSITQYIPGGLFRWVRHKFRLSKDVPDEERAELDGTSEGRIQQAWGLFSKVSELESDRATFAQSL</sequence>
<evidence type="ECO:0000313" key="2">
    <source>
        <dbReference type="Proteomes" id="UP000053927"/>
    </source>
</evidence>
<protein>
    <submittedName>
        <fullName evidence="1">Uncharacterized protein</fullName>
    </submittedName>
</protein>
<reference evidence="2" key="1">
    <citation type="journal article" date="2012" name="Science">
        <title>The Paleozoic origin of enzymatic lignin decomposition reconstructed from 31 fungal genomes.</title>
        <authorList>
            <person name="Floudas D."/>
            <person name="Binder M."/>
            <person name="Riley R."/>
            <person name="Barry K."/>
            <person name="Blanchette R.A."/>
            <person name="Henrissat B."/>
            <person name="Martinez A.T."/>
            <person name="Otillar R."/>
            <person name="Spatafora J.W."/>
            <person name="Yadav J.S."/>
            <person name="Aerts A."/>
            <person name="Benoit I."/>
            <person name="Boyd A."/>
            <person name="Carlson A."/>
            <person name="Copeland A."/>
            <person name="Coutinho P.M."/>
            <person name="de Vries R.P."/>
            <person name="Ferreira P."/>
            <person name="Findley K."/>
            <person name="Foster B."/>
            <person name="Gaskell J."/>
            <person name="Glotzer D."/>
            <person name="Gorecki P."/>
            <person name="Heitman J."/>
            <person name="Hesse C."/>
            <person name="Hori C."/>
            <person name="Igarashi K."/>
            <person name="Jurgens J.A."/>
            <person name="Kallen N."/>
            <person name="Kersten P."/>
            <person name="Kohler A."/>
            <person name="Kuees U."/>
            <person name="Kumar T.K.A."/>
            <person name="Kuo A."/>
            <person name="LaButti K."/>
            <person name="Larrondo L.F."/>
            <person name="Lindquist E."/>
            <person name="Ling A."/>
            <person name="Lombard V."/>
            <person name="Lucas S."/>
            <person name="Lundell T."/>
            <person name="Martin R."/>
            <person name="McLaughlin D.J."/>
            <person name="Morgenstern I."/>
            <person name="Morin E."/>
            <person name="Murat C."/>
            <person name="Nagy L.G."/>
            <person name="Nolan M."/>
            <person name="Ohm R.A."/>
            <person name="Patyshakuliyeva A."/>
            <person name="Rokas A."/>
            <person name="Ruiz-Duenas F.J."/>
            <person name="Sabat G."/>
            <person name="Salamov A."/>
            <person name="Samejima M."/>
            <person name="Schmutz J."/>
            <person name="Slot J.C."/>
            <person name="St John F."/>
            <person name="Stenlid J."/>
            <person name="Sun H."/>
            <person name="Sun S."/>
            <person name="Syed K."/>
            <person name="Tsang A."/>
            <person name="Wiebenga A."/>
            <person name="Young D."/>
            <person name="Pisabarro A."/>
            <person name="Eastwood D.C."/>
            <person name="Martin F."/>
            <person name="Cullen D."/>
            <person name="Grigoriev I.V."/>
            <person name="Hibbett D.S."/>
        </authorList>
    </citation>
    <scope>NUCLEOTIDE SEQUENCE [LARGE SCALE GENOMIC DNA]</scope>
    <source>
        <strain evidence="2">FP-91666</strain>
    </source>
</reference>
<proteinExistence type="predicted"/>
<dbReference type="RefSeq" id="XP_007311568.1">
    <property type="nucleotide sequence ID" value="XM_007311506.1"/>
</dbReference>
<dbReference type="Proteomes" id="UP000053927">
    <property type="component" value="Unassembled WGS sequence"/>
</dbReference>
<dbReference type="Gene3D" id="3.60.130.30">
    <property type="match status" value="1"/>
</dbReference>
<dbReference type="AlphaFoldDB" id="R7RWR6"/>
<organism evidence="1 2">
    <name type="scientific">Stereum hirsutum (strain FP-91666)</name>
    <name type="common">White-rot fungus</name>
    <dbReference type="NCBI Taxonomy" id="721885"/>
    <lineage>
        <taxon>Eukaryota</taxon>
        <taxon>Fungi</taxon>
        <taxon>Dikarya</taxon>
        <taxon>Basidiomycota</taxon>
        <taxon>Agaricomycotina</taxon>
        <taxon>Agaricomycetes</taxon>
        <taxon>Russulales</taxon>
        <taxon>Stereaceae</taxon>
        <taxon>Stereum</taxon>
    </lineage>
</organism>
<feature type="non-terminal residue" evidence="1">
    <location>
        <position position="1"/>
    </location>
</feature>
<name>R7RWR6_STEHR</name>
<accession>R7RWR6</accession>
<dbReference type="OrthoDB" id="3245313at2759"/>
<evidence type="ECO:0000313" key="1">
    <source>
        <dbReference type="EMBL" id="EIM79270.1"/>
    </source>
</evidence>
<dbReference type="OMA" id="KHERRYS"/>
<gene>
    <name evidence="1" type="ORF">STEHIDRAFT_69685</name>
</gene>
<dbReference type="EMBL" id="JH687406">
    <property type="protein sequence ID" value="EIM79270.1"/>
    <property type="molecule type" value="Genomic_DNA"/>
</dbReference>